<dbReference type="InterPro" id="IPR031160">
    <property type="entry name" value="F_BAR_dom"/>
</dbReference>
<dbReference type="Gene3D" id="1.20.1270.60">
    <property type="entry name" value="Arfaptin homology (AH) domain/BAR domain"/>
    <property type="match status" value="1"/>
</dbReference>
<dbReference type="SMART" id="SM00326">
    <property type="entry name" value="SH3"/>
    <property type="match status" value="2"/>
</dbReference>
<evidence type="ECO:0000256" key="9">
    <source>
        <dbReference type="SAM" id="MobiDB-lite"/>
    </source>
</evidence>
<dbReference type="InterPro" id="IPR001452">
    <property type="entry name" value="SH3_domain"/>
</dbReference>
<dbReference type="OrthoDB" id="8783038at2759"/>
<evidence type="ECO:0000256" key="8">
    <source>
        <dbReference type="SAM" id="Coils"/>
    </source>
</evidence>
<dbReference type="GeneID" id="13884140"/>
<evidence type="ECO:0000259" key="10">
    <source>
        <dbReference type="PROSITE" id="PS50002"/>
    </source>
</evidence>
<dbReference type="FunFam" id="1.20.1270.60:FF:000060">
    <property type="entry name" value="Actin polymerization protein Bzz1"/>
    <property type="match status" value="1"/>
</dbReference>
<dbReference type="Proteomes" id="UP000005220">
    <property type="component" value="Chromosome 6"/>
</dbReference>
<keyword evidence="13" id="KW-1185">Reference proteome</keyword>
<comment type="similarity">
    <text evidence="4">Belongs to the BZZ1 family.</text>
</comment>
<dbReference type="InterPro" id="IPR036028">
    <property type="entry name" value="SH3-like_dom_sf"/>
</dbReference>
<evidence type="ECO:0000256" key="4">
    <source>
        <dbReference type="ARBA" id="ARBA00061387"/>
    </source>
</evidence>
<organism evidence="12 13">
    <name type="scientific">Kazachstania africana (strain ATCC 22294 / BCRC 22015 / CBS 2517 / CECT 1963 / NBRC 1671 / NRRL Y-8276)</name>
    <name type="common">Yeast</name>
    <name type="synonym">Kluyveromyces africanus</name>
    <dbReference type="NCBI Taxonomy" id="1071382"/>
    <lineage>
        <taxon>Eukaryota</taxon>
        <taxon>Fungi</taxon>
        <taxon>Dikarya</taxon>
        <taxon>Ascomycota</taxon>
        <taxon>Saccharomycotina</taxon>
        <taxon>Saccharomycetes</taxon>
        <taxon>Saccharomycetales</taxon>
        <taxon>Saccharomycetaceae</taxon>
        <taxon>Kazachstania</taxon>
    </lineage>
</organism>
<dbReference type="GO" id="GO:0009651">
    <property type="term" value="P:response to salt stress"/>
    <property type="evidence" value="ECO:0007669"/>
    <property type="project" value="EnsemblFungi"/>
</dbReference>
<dbReference type="GO" id="GO:0030479">
    <property type="term" value="C:actin cortical patch"/>
    <property type="evidence" value="ECO:0007669"/>
    <property type="project" value="EnsemblFungi"/>
</dbReference>
<dbReference type="CDD" id="cd11778">
    <property type="entry name" value="SH3_Bzz1_2"/>
    <property type="match status" value="1"/>
</dbReference>
<gene>
    <name evidence="12" type="primary">KAFR0F00750</name>
    <name evidence="12" type="ORF">KAFR_0F00750</name>
</gene>
<feature type="domain" description="SH3" evidence="10">
    <location>
        <begin position="546"/>
        <end position="602"/>
    </location>
</feature>
<evidence type="ECO:0000313" key="13">
    <source>
        <dbReference type="Proteomes" id="UP000005220"/>
    </source>
</evidence>
<dbReference type="STRING" id="1071382.H2AWC2"/>
<dbReference type="Pfam" id="PF14604">
    <property type="entry name" value="SH3_9"/>
    <property type="match status" value="1"/>
</dbReference>
<feature type="domain" description="F-BAR" evidence="11">
    <location>
        <begin position="5"/>
        <end position="271"/>
    </location>
</feature>
<keyword evidence="2 7" id="KW-0175">Coiled coil</keyword>
<reference evidence="12 13" key="1">
    <citation type="journal article" date="2011" name="Proc. Natl. Acad. Sci. U.S.A.">
        <title>Evolutionary erosion of yeast sex chromosomes by mating-type switching accidents.</title>
        <authorList>
            <person name="Gordon J.L."/>
            <person name="Armisen D."/>
            <person name="Proux-Wera E."/>
            <person name="Oheigeartaigh S.S."/>
            <person name="Byrne K.P."/>
            <person name="Wolfe K.H."/>
        </authorList>
    </citation>
    <scope>NUCLEOTIDE SEQUENCE [LARGE SCALE GENOMIC DNA]</scope>
    <source>
        <strain evidence="13">ATCC 22294 / BCRC 22015 / CBS 2517 / CECT 1963 / NBRC 1671 / NRRL Y-8276</strain>
    </source>
</reference>
<dbReference type="SMART" id="SM00055">
    <property type="entry name" value="FCH"/>
    <property type="match status" value="1"/>
</dbReference>
<evidence type="ECO:0000256" key="5">
    <source>
        <dbReference type="ARBA" id="ARBA00074946"/>
    </source>
</evidence>
<dbReference type="EMBL" id="HE650826">
    <property type="protein sequence ID" value="CCF58672.1"/>
    <property type="molecule type" value="Genomic_DNA"/>
</dbReference>
<keyword evidence="1 6" id="KW-0728">SH3 domain</keyword>
<dbReference type="CDD" id="cd11912">
    <property type="entry name" value="SH3_Bzz1_1"/>
    <property type="match status" value="1"/>
</dbReference>
<dbReference type="GO" id="GO:0005886">
    <property type="term" value="C:plasma membrane"/>
    <property type="evidence" value="ECO:0007669"/>
    <property type="project" value="EnsemblFungi"/>
</dbReference>
<dbReference type="InterPro" id="IPR035459">
    <property type="entry name" value="Bzz1_SH3_1"/>
</dbReference>
<dbReference type="RefSeq" id="XP_003957807.1">
    <property type="nucleotide sequence ID" value="XM_003957758.1"/>
</dbReference>
<protein>
    <recommendedName>
        <fullName evidence="5">Protein BZZ1</fullName>
    </recommendedName>
</protein>
<feature type="domain" description="SH3" evidence="10">
    <location>
        <begin position="470"/>
        <end position="533"/>
    </location>
</feature>
<dbReference type="AlphaFoldDB" id="H2AWC2"/>
<dbReference type="Pfam" id="PF00018">
    <property type="entry name" value="SH3_1"/>
    <property type="match status" value="1"/>
</dbReference>
<evidence type="ECO:0000256" key="3">
    <source>
        <dbReference type="ARBA" id="ARBA00054085"/>
    </source>
</evidence>
<dbReference type="HOGENOM" id="CLU_015390_1_0_1"/>
<evidence type="ECO:0000256" key="2">
    <source>
        <dbReference type="ARBA" id="ARBA00023054"/>
    </source>
</evidence>
<feature type="region of interest" description="Disordered" evidence="9">
    <location>
        <begin position="431"/>
        <end position="471"/>
    </location>
</feature>
<evidence type="ECO:0000256" key="1">
    <source>
        <dbReference type="ARBA" id="ARBA00022443"/>
    </source>
</evidence>
<dbReference type="GO" id="GO:0008047">
    <property type="term" value="F:enzyme activator activity"/>
    <property type="evidence" value="ECO:0007669"/>
    <property type="project" value="EnsemblFungi"/>
</dbReference>
<dbReference type="FunCoup" id="H2AWC2">
    <property type="interactions" value="410"/>
</dbReference>
<evidence type="ECO:0000256" key="7">
    <source>
        <dbReference type="PROSITE-ProRule" id="PRU01077"/>
    </source>
</evidence>
<dbReference type="GO" id="GO:0045010">
    <property type="term" value="P:actin nucleation"/>
    <property type="evidence" value="ECO:0007669"/>
    <property type="project" value="EnsemblFungi"/>
</dbReference>
<accession>H2AWC2</accession>
<feature type="compositionally biased region" description="Low complexity" evidence="9">
    <location>
        <begin position="433"/>
        <end position="459"/>
    </location>
</feature>
<dbReference type="GO" id="GO:0006897">
    <property type="term" value="P:endocytosis"/>
    <property type="evidence" value="ECO:0007669"/>
    <property type="project" value="EnsemblFungi"/>
</dbReference>
<evidence type="ECO:0000259" key="11">
    <source>
        <dbReference type="PROSITE" id="PS51741"/>
    </source>
</evidence>
<proteinExistence type="inferred from homology"/>
<dbReference type="GO" id="GO:0005543">
    <property type="term" value="F:phospholipid binding"/>
    <property type="evidence" value="ECO:0007669"/>
    <property type="project" value="EnsemblFungi"/>
</dbReference>
<dbReference type="KEGG" id="kaf:KAFR_0F00750"/>
<evidence type="ECO:0000313" key="12">
    <source>
        <dbReference type="EMBL" id="CCF58672.1"/>
    </source>
</evidence>
<dbReference type="GO" id="GO:0030833">
    <property type="term" value="P:regulation of actin filament polymerization"/>
    <property type="evidence" value="ECO:0007669"/>
    <property type="project" value="TreeGrafter"/>
</dbReference>
<dbReference type="eggNOG" id="KOG3565">
    <property type="taxonomic scope" value="Eukaryota"/>
</dbReference>
<name>H2AWC2_KAZAF</name>
<dbReference type="PANTHER" id="PTHR15735">
    <property type="entry name" value="FCH AND DOUBLE SH3 DOMAINS PROTEIN"/>
    <property type="match status" value="1"/>
</dbReference>
<dbReference type="PANTHER" id="PTHR15735:SF21">
    <property type="entry name" value="PROTEIN NERVOUS WRECK"/>
    <property type="match status" value="1"/>
</dbReference>
<dbReference type="Pfam" id="PF00611">
    <property type="entry name" value="FCH"/>
    <property type="match status" value="1"/>
</dbReference>
<dbReference type="PROSITE" id="PS50002">
    <property type="entry name" value="SH3"/>
    <property type="match status" value="2"/>
</dbReference>
<feature type="region of interest" description="Disordered" evidence="9">
    <location>
        <begin position="161"/>
        <end position="183"/>
    </location>
</feature>
<evidence type="ECO:0000256" key="6">
    <source>
        <dbReference type="PROSITE-ProRule" id="PRU00192"/>
    </source>
</evidence>
<dbReference type="InterPro" id="IPR001060">
    <property type="entry name" value="FCH_dom"/>
</dbReference>
<dbReference type="Gene3D" id="2.30.30.40">
    <property type="entry name" value="SH3 Domains"/>
    <property type="match status" value="2"/>
</dbReference>
<dbReference type="SUPFAM" id="SSF50044">
    <property type="entry name" value="SH3-domain"/>
    <property type="match status" value="2"/>
</dbReference>
<sequence length="602" mass="68282">MSNQLSIGNELKDSFKETYKWVNTNIKWLKDIEAFYRERAKLEKEYSERLNSLTSEYFNKKNNVTVSLSVGETPTKTPGSVESATVVTWNEILKQTEQVSKDHNQLGNDFEAKICAQLNGLYTKLDMTLGKINGFNEEMENKRKISMVEVEKAKKAYDESCESMENARNKATKSGNDRNKRKLQEKEVSMNNSKNNYLIKINQANRIKDKFYFQDVPEVVDLLQDLNETRILFLNNIWLSASDVEKKFSDSITSRLTASNNVIKQDKPSLGTAMFIKHNVKSWKEPSDYQFRPSPIWHDDEAFTVPSAQELKFLKLELAKAEQQFDKLNDITQDELQKLAAFNKKKQELKSNEDTLDANEFYENLKNYLKFISSFTLHETNKLVAEVSMESIQNNVPKEMDLSTDNIDVSKLKKKGGLFSKFKKNVLNVDAGTSTSTSQNNSNRISVFSSRTRSSTTTTQTEHENQSIESNHNKNKVLYAYAKQDADEIDVTPGDVFDVIEADTGSGWTKIKNLSQGHAVGVVPTSYIEIGEPVRAKPSVPPPRRKHVRTLEVVFDYVAQGDDEISINVGDVVTVIKGDDGSGWTYGELNGLKGLVPTSYCK</sequence>
<dbReference type="InParanoid" id="H2AWC2"/>
<feature type="coiled-coil region" evidence="8">
    <location>
        <begin position="311"/>
        <end position="359"/>
    </location>
</feature>
<dbReference type="InterPro" id="IPR027267">
    <property type="entry name" value="AH/BAR_dom_sf"/>
</dbReference>
<comment type="function">
    <text evidence="3">Plays a role in endocytosis and trafficking to the vacuole. Functions with type I myosins to restore polarity of the actin cytoskeleton after NaCl stress.</text>
</comment>
<dbReference type="PROSITE" id="PS51741">
    <property type="entry name" value="F_BAR"/>
    <property type="match status" value="1"/>
</dbReference>
<dbReference type="SUPFAM" id="SSF103657">
    <property type="entry name" value="BAR/IMD domain-like"/>
    <property type="match status" value="1"/>
</dbReference>